<dbReference type="AlphaFoldDB" id="A0A1Z4LRR6"/>
<dbReference type="Pfam" id="PF13424">
    <property type="entry name" value="TPR_12"/>
    <property type="match status" value="5"/>
</dbReference>
<feature type="repeat" description="TPR" evidence="1">
    <location>
        <begin position="207"/>
        <end position="240"/>
    </location>
</feature>
<keyword evidence="4" id="KW-1185">Reference proteome</keyword>
<name>A0A1Z4LRR6_9CYAN</name>
<gene>
    <name evidence="3" type="ORF">NIES267_33480</name>
</gene>
<protein>
    <submittedName>
        <fullName evidence="3">TPR repeat-containing protein</fullName>
    </submittedName>
</protein>
<feature type="repeat" description="TPR" evidence="1">
    <location>
        <begin position="87"/>
        <end position="120"/>
    </location>
</feature>
<evidence type="ECO:0000259" key="2">
    <source>
        <dbReference type="Pfam" id="PF12770"/>
    </source>
</evidence>
<feature type="repeat" description="TPR" evidence="1">
    <location>
        <begin position="167"/>
        <end position="200"/>
    </location>
</feature>
<evidence type="ECO:0000313" key="4">
    <source>
        <dbReference type="Proteomes" id="UP000218418"/>
    </source>
</evidence>
<dbReference type="OrthoDB" id="443153at2"/>
<dbReference type="SUPFAM" id="SSF48452">
    <property type="entry name" value="TPR-like"/>
    <property type="match status" value="3"/>
</dbReference>
<feature type="domain" description="CHAT" evidence="2">
    <location>
        <begin position="612"/>
        <end position="897"/>
    </location>
</feature>
<keyword evidence="1" id="KW-0802">TPR repeat</keyword>
<sequence>MHLKRCQLSVFISLLVVLSASFVPNLPTVLMTSGILAQTVDERKAEADRLLQQGIEQAQISQYEAALMSWKQALQIYHEIKDRQGEGRILGNLGIAYRNLGNYPVAINYLQQSLKILQEIKDRQGEGRILGNLGNTYRNSGDYTKAIKYYQQSLKIAQEIKDRYSESRGLNNLGLAYYSLGDYRKAINYHQQSLEIAQEIKDRISQGKALGNLGIAYLSLGDYSKAIDYHQQSLKIAREIKDLQGEGKSLGSLGNIYYSLGDYRKAIDYHQQSLKIAREIKDLQGESESLGSLGLAYYSLEDYRKAIDYHQQSLKIVREIKDLSGEGTALANLGTAYGLLGDYPKAINYLQQGLKIAQKIRERNGEGVRLGNLGLVYLRFKDYPKAIDYHKQGLKIAQEIKDRQSEGKALNNLGFTYYKKGNLTVAENTLIEGIKVYESLRGTELKDSDKVSFFDTQSHTYHNLQQVLIAQNKYDAALEISERGRGRAFVELLASRLSPNFQEQSLKPPNIEKIKQIAKSQNSTLVQYSIIYDDFKIAGKQQTKESQLYIWVIKPTGEVTFRKADLKPLWQKENTTLDELVTTSRNSIGARGAAFRGIDVSFNPEASKATNKLKRLHELLINPIADLLPKNPSARVTFIPQESLFLVPFPALQDKNGKYLIEKHTILTSPSIQVLELTREKRQQIGSLPIQGSNMLIVGNPTMPKIPPKIGETPQQLTPLPGAEKEAKTIAKLFKTQALIGNQATETRVTQRLPQARLIHLATHGLFDNVQGLNSGIALTPSSQNEGGDGLLTAGEILGLNLNAELVVLSACDTGRGRISGDGVIGLSRSLISAGVPSVLVSLWSVPDAPTAELMTEFYQNLQNNPDKATALRQAMLKIMKQHPNPRDWAAFTLIGEAE</sequence>
<feature type="repeat" description="TPR" evidence="1">
    <location>
        <begin position="327"/>
        <end position="360"/>
    </location>
</feature>
<dbReference type="EMBL" id="AP018227">
    <property type="protein sequence ID" value="BAY83854.1"/>
    <property type="molecule type" value="Genomic_DNA"/>
</dbReference>
<dbReference type="InterPro" id="IPR019734">
    <property type="entry name" value="TPR_rpt"/>
</dbReference>
<evidence type="ECO:0000256" key="1">
    <source>
        <dbReference type="PROSITE-ProRule" id="PRU00339"/>
    </source>
</evidence>
<feature type="repeat" description="TPR" evidence="1">
    <location>
        <begin position="247"/>
        <end position="280"/>
    </location>
</feature>
<dbReference type="PROSITE" id="PS50005">
    <property type="entry name" value="TPR"/>
    <property type="match status" value="7"/>
</dbReference>
<dbReference type="InterPro" id="IPR011990">
    <property type="entry name" value="TPR-like_helical_dom_sf"/>
</dbReference>
<dbReference type="InterPro" id="IPR024983">
    <property type="entry name" value="CHAT_dom"/>
</dbReference>
<feature type="repeat" description="TPR" evidence="1">
    <location>
        <begin position="287"/>
        <end position="320"/>
    </location>
</feature>
<feature type="repeat" description="TPR" evidence="1">
    <location>
        <begin position="127"/>
        <end position="160"/>
    </location>
</feature>
<dbReference type="Pfam" id="PF12770">
    <property type="entry name" value="CHAT"/>
    <property type="match status" value="1"/>
</dbReference>
<dbReference type="Proteomes" id="UP000218418">
    <property type="component" value="Chromosome"/>
</dbReference>
<evidence type="ECO:0000313" key="3">
    <source>
        <dbReference type="EMBL" id="BAY83854.1"/>
    </source>
</evidence>
<dbReference type="PANTHER" id="PTHR10098:SF108">
    <property type="entry name" value="TETRATRICOPEPTIDE REPEAT PROTEIN 28"/>
    <property type="match status" value="1"/>
</dbReference>
<dbReference type="SMART" id="SM00028">
    <property type="entry name" value="TPR"/>
    <property type="match status" value="10"/>
</dbReference>
<organism evidence="3 4">
    <name type="scientific">Calothrix parasitica NIES-267</name>
    <dbReference type="NCBI Taxonomy" id="1973488"/>
    <lineage>
        <taxon>Bacteria</taxon>
        <taxon>Bacillati</taxon>
        <taxon>Cyanobacteriota</taxon>
        <taxon>Cyanophyceae</taxon>
        <taxon>Nostocales</taxon>
        <taxon>Calotrichaceae</taxon>
        <taxon>Calothrix</taxon>
    </lineage>
</organism>
<reference evidence="3 4" key="1">
    <citation type="submission" date="2017-06" db="EMBL/GenBank/DDBJ databases">
        <title>Genome sequencing of cyanobaciteial culture collection at National Institute for Environmental Studies (NIES).</title>
        <authorList>
            <person name="Hirose Y."/>
            <person name="Shimura Y."/>
            <person name="Fujisawa T."/>
            <person name="Nakamura Y."/>
            <person name="Kawachi M."/>
        </authorList>
    </citation>
    <scope>NUCLEOTIDE SEQUENCE [LARGE SCALE GENOMIC DNA]</scope>
    <source>
        <strain evidence="3 4">NIES-267</strain>
    </source>
</reference>
<proteinExistence type="predicted"/>
<accession>A0A1Z4LRR6</accession>
<dbReference type="PROSITE" id="PS50293">
    <property type="entry name" value="TPR_REGION"/>
    <property type="match status" value="2"/>
</dbReference>
<dbReference type="Gene3D" id="1.25.40.10">
    <property type="entry name" value="Tetratricopeptide repeat domain"/>
    <property type="match status" value="3"/>
</dbReference>
<dbReference type="PANTHER" id="PTHR10098">
    <property type="entry name" value="RAPSYN-RELATED"/>
    <property type="match status" value="1"/>
</dbReference>